<dbReference type="PANTHER" id="PTHR24291">
    <property type="entry name" value="CYTOCHROME P450 FAMILY 4"/>
    <property type="match status" value="1"/>
</dbReference>
<feature type="binding site" description="axial binding residue" evidence="11">
    <location>
        <position position="449"/>
    </location>
    <ligand>
        <name>heme</name>
        <dbReference type="ChEBI" id="CHEBI:30413"/>
    </ligand>
    <ligandPart>
        <name>Fe</name>
        <dbReference type="ChEBI" id="CHEBI:18248"/>
    </ligandPart>
</feature>
<dbReference type="PRINTS" id="PR00385">
    <property type="entry name" value="P450"/>
</dbReference>
<evidence type="ECO:0000256" key="6">
    <source>
        <dbReference type="ARBA" id="ARBA00022824"/>
    </source>
</evidence>
<keyword evidence="6" id="KW-0256">Endoplasmic reticulum</keyword>
<keyword evidence="15" id="KW-1185">Reference proteome</keyword>
<evidence type="ECO:0000256" key="3">
    <source>
        <dbReference type="ARBA" id="ARBA00010617"/>
    </source>
</evidence>
<evidence type="ECO:0000256" key="8">
    <source>
        <dbReference type="ARBA" id="ARBA00023004"/>
    </source>
</evidence>
<evidence type="ECO:0000256" key="2">
    <source>
        <dbReference type="ARBA" id="ARBA00004586"/>
    </source>
</evidence>
<dbReference type="Proteomes" id="UP000007110">
    <property type="component" value="Unassembled WGS sequence"/>
</dbReference>
<dbReference type="GeneID" id="594737"/>
<evidence type="ECO:0000256" key="9">
    <source>
        <dbReference type="ARBA" id="ARBA00023033"/>
    </source>
</evidence>
<keyword evidence="10 13" id="KW-0472">Membrane</keyword>
<dbReference type="InterPro" id="IPR001128">
    <property type="entry name" value="Cyt_P450"/>
</dbReference>
<organism evidence="14 15">
    <name type="scientific">Strongylocentrotus purpuratus</name>
    <name type="common">Purple sea urchin</name>
    <dbReference type="NCBI Taxonomy" id="7668"/>
    <lineage>
        <taxon>Eukaryota</taxon>
        <taxon>Metazoa</taxon>
        <taxon>Echinodermata</taxon>
        <taxon>Eleutherozoa</taxon>
        <taxon>Echinozoa</taxon>
        <taxon>Echinoidea</taxon>
        <taxon>Euechinoidea</taxon>
        <taxon>Echinacea</taxon>
        <taxon>Camarodonta</taxon>
        <taxon>Echinidea</taxon>
        <taxon>Strongylocentrotidae</taxon>
        <taxon>Strongylocentrotus</taxon>
    </lineage>
</organism>
<dbReference type="PROSITE" id="PS00086">
    <property type="entry name" value="CYTOCHROME_P450"/>
    <property type="match status" value="1"/>
</dbReference>
<reference evidence="15" key="1">
    <citation type="submission" date="2015-02" db="EMBL/GenBank/DDBJ databases">
        <title>Genome sequencing for Strongylocentrotus purpuratus.</title>
        <authorList>
            <person name="Murali S."/>
            <person name="Liu Y."/>
            <person name="Vee V."/>
            <person name="English A."/>
            <person name="Wang M."/>
            <person name="Skinner E."/>
            <person name="Han Y."/>
            <person name="Muzny D.M."/>
            <person name="Worley K.C."/>
            <person name="Gibbs R.A."/>
        </authorList>
    </citation>
    <scope>NUCLEOTIDE SEQUENCE</scope>
</reference>
<dbReference type="AlphaFoldDB" id="A0A7M7NH84"/>
<dbReference type="PANTHER" id="PTHR24291:SF189">
    <property type="entry name" value="CYTOCHROME P450 4C3-RELATED"/>
    <property type="match status" value="1"/>
</dbReference>
<dbReference type="GO" id="GO:0020037">
    <property type="term" value="F:heme binding"/>
    <property type="evidence" value="ECO:0007669"/>
    <property type="project" value="InterPro"/>
</dbReference>
<evidence type="ECO:0000313" key="15">
    <source>
        <dbReference type="Proteomes" id="UP000007110"/>
    </source>
</evidence>
<dbReference type="InterPro" id="IPR002401">
    <property type="entry name" value="Cyt_P450_E_grp-I"/>
</dbReference>
<name>A0A7M7NH84_STRPU</name>
<keyword evidence="13" id="KW-1133">Transmembrane helix</keyword>
<dbReference type="GO" id="GO:0016705">
    <property type="term" value="F:oxidoreductase activity, acting on paired donors, with incorporation or reduction of molecular oxygen"/>
    <property type="evidence" value="ECO:0007669"/>
    <property type="project" value="InterPro"/>
</dbReference>
<sequence>MAVSIGVVSVIVTLSAILTYFLAKILRVFHLISKFDGPPALPIVGNAHLFHQDAREFFKQQEEWMKRYESKGIMRLWLGPMPLLGVYKAQHMEVVMSSSRHIKKGYVYTFLHPWLGRGLLTSTGQKWFHRRKLLTPTFHFSILQNFMDVFNEQSFIMAKKMEKFADQSEPFNIFPQITYCVLDIICDTAMGKSINAQGEGDNEYVTAVISMTNLVQERMKKPWFWPDLLYDNIQSGKKHANNLRVLHDMTTKIIKQRLQEPPRALDGSEEDAVAGKRRRIAFLDLLLQMHREDPSFTLEDIREEVDTFMFEGHDTTAAAASWTILMIGRHPEVQTRLHEELDEVFGDSDRPITADDLQKLQYLNCVFKETLRLCPSVPMIGRDLEEDCVIDGKVVPKGTLVVLGIYALHRDPEQFPDPEKFDPDRFLLENSTKRHPYAYVPFSAGPRNCIGQKFAMMEDKVILANLMRKFSVQAIQTMEETNPLGELIMRPRDGIYVKLSRRK</sequence>
<dbReference type="EnsemblMetazoa" id="XM_030979743">
    <property type="protein sequence ID" value="XP_030835603"/>
    <property type="gene ID" value="LOC594737"/>
</dbReference>
<dbReference type="SUPFAM" id="SSF48264">
    <property type="entry name" value="Cytochrome P450"/>
    <property type="match status" value="1"/>
</dbReference>
<proteinExistence type="inferred from homology"/>
<keyword evidence="4 11" id="KW-0349">Heme</keyword>
<keyword evidence="13" id="KW-0812">Transmembrane</keyword>
<evidence type="ECO:0000256" key="4">
    <source>
        <dbReference type="ARBA" id="ARBA00022617"/>
    </source>
</evidence>
<keyword evidence="7 12" id="KW-0560">Oxidoreductase</keyword>
<evidence type="ECO:0000256" key="12">
    <source>
        <dbReference type="RuleBase" id="RU000461"/>
    </source>
</evidence>
<evidence type="ECO:0008006" key="16">
    <source>
        <dbReference type="Google" id="ProtNLM"/>
    </source>
</evidence>
<comment type="cofactor">
    <cofactor evidence="1 11">
        <name>heme</name>
        <dbReference type="ChEBI" id="CHEBI:30413"/>
    </cofactor>
</comment>
<dbReference type="RefSeq" id="XP_030835603.1">
    <property type="nucleotide sequence ID" value="XM_030979743.1"/>
</dbReference>
<dbReference type="InterPro" id="IPR050196">
    <property type="entry name" value="Cytochrome_P450_Monoox"/>
</dbReference>
<keyword evidence="5 11" id="KW-0479">Metal-binding</keyword>
<dbReference type="GO" id="GO:0005789">
    <property type="term" value="C:endoplasmic reticulum membrane"/>
    <property type="evidence" value="ECO:0007669"/>
    <property type="project" value="UniProtKB-SubCell"/>
</dbReference>
<evidence type="ECO:0000256" key="7">
    <source>
        <dbReference type="ARBA" id="ARBA00023002"/>
    </source>
</evidence>
<dbReference type="GO" id="GO:0004497">
    <property type="term" value="F:monooxygenase activity"/>
    <property type="evidence" value="ECO:0007669"/>
    <property type="project" value="UniProtKB-KW"/>
</dbReference>
<keyword evidence="8 11" id="KW-0408">Iron</keyword>
<comment type="subcellular location">
    <subcellularLocation>
        <location evidence="2">Endoplasmic reticulum membrane</location>
    </subcellularLocation>
</comment>
<dbReference type="PRINTS" id="PR00463">
    <property type="entry name" value="EP450I"/>
</dbReference>
<dbReference type="GO" id="GO:0005506">
    <property type="term" value="F:iron ion binding"/>
    <property type="evidence" value="ECO:0007669"/>
    <property type="project" value="InterPro"/>
</dbReference>
<dbReference type="InterPro" id="IPR017972">
    <property type="entry name" value="Cyt_P450_CS"/>
</dbReference>
<keyword evidence="9 12" id="KW-0503">Monooxygenase</keyword>
<dbReference type="InterPro" id="IPR036396">
    <property type="entry name" value="Cyt_P450_sf"/>
</dbReference>
<evidence type="ECO:0000256" key="11">
    <source>
        <dbReference type="PIRSR" id="PIRSR602401-1"/>
    </source>
</evidence>
<dbReference type="FunFam" id="1.10.630.10:FF:000035">
    <property type="entry name" value="CYtochrome P450 family"/>
    <property type="match status" value="1"/>
</dbReference>
<feature type="transmembrane region" description="Helical" evidence="13">
    <location>
        <begin position="6"/>
        <end position="26"/>
    </location>
</feature>
<dbReference type="Pfam" id="PF00067">
    <property type="entry name" value="p450"/>
    <property type="match status" value="1"/>
</dbReference>
<evidence type="ECO:0000256" key="5">
    <source>
        <dbReference type="ARBA" id="ARBA00022723"/>
    </source>
</evidence>
<evidence type="ECO:0000256" key="13">
    <source>
        <dbReference type="SAM" id="Phobius"/>
    </source>
</evidence>
<evidence type="ECO:0000256" key="10">
    <source>
        <dbReference type="ARBA" id="ARBA00023136"/>
    </source>
</evidence>
<evidence type="ECO:0000256" key="1">
    <source>
        <dbReference type="ARBA" id="ARBA00001971"/>
    </source>
</evidence>
<evidence type="ECO:0000313" key="14">
    <source>
        <dbReference type="EnsemblMetazoa" id="XP_030835603"/>
    </source>
</evidence>
<dbReference type="CDD" id="cd20660">
    <property type="entry name" value="CYP4V-like"/>
    <property type="match status" value="1"/>
</dbReference>
<dbReference type="Gene3D" id="1.10.630.10">
    <property type="entry name" value="Cytochrome P450"/>
    <property type="match status" value="1"/>
</dbReference>
<comment type="similarity">
    <text evidence="3 12">Belongs to the cytochrome P450 family.</text>
</comment>
<accession>A0A7M7NH84</accession>
<protein>
    <recommendedName>
        <fullName evidence="16">Cytochrome P450</fullName>
    </recommendedName>
</protein>
<reference evidence="14" key="2">
    <citation type="submission" date="2021-01" db="UniProtKB">
        <authorList>
            <consortium name="EnsemblMetazoa"/>
        </authorList>
    </citation>
    <scope>IDENTIFICATION</scope>
</reference>